<protein>
    <recommendedName>
        <fullName evidence="1">Conjugative transposon TraM C-terminal domain-containing protein</fullName>
    </recommendedName>
</protein>
<proteinExistence type="predicted"/>
<dbReference type="Proteomes" id="UP001497527">
    <property type="component" value="Unassembled WGS sequence"/>
</dbReference>
<dbReference type="Pfam" id="PF12508">
    <property type="entry name" value="Transposon_TraM"/>
    <property type="match status" value="1"/>
</dbReference>
<evidence type="ECO:0000313" key="3">
    <source>
        <dbReference type="Proteomes" id="UP001497527"/>
    </source>
</evidence>
<evidence type="ECO:0000259" key="1">
    <source>
        <dbReference type="Pfam" id="PF12508"/>
    </source>
</evidence>
<gene>
    <name evidence="2" type="ORF">T190423A01A_60103</name>
</gene>
<feature type="domain" description="Conjugative transposon TraM C-terminal" evidence="1">
    <location>
        <begin position="179"/>
        <end position="308"/>
    </location>
</feature>
<keyword evidence="3" id="KW-1185">Reference proteome</keyword>
<dbReference type="InterPro" id="IPR055407">
    <property type="entry name" value="TraM_C"/>
</dbReference>
<evidence type="ECO:0000313" key="2">
    <source>
        <dbReference type="EMBL" id="CAL2104166.1"/>
    </source>
</evidence>
<reference evidence="2 3" key="1">
    <citation type="submission" date="2024-05" db="EMBL/GenBank/DDBJ databases">
        <authorList>
            <person name="Duchaud E."/>
        </authorList>
    </citation>
    <scope>NUCLEOTIDE SEQUENCE [LARGE SCALE GENOMIC DNA]</scope>
    <source>
        <strain evidence="2">Ena-SAMPLE-TAB-13-05-2024-13:56:06:370-140308</strain>
    </source>
</reference>
<comment type="caution">
    <text evidence="2">The sequence shown here is derived from an EMBL/GenBank/DDBJ whole genome shotgun (WGS) entry which is preliminary data.</text>
</comment>
<dbReference type="RefSeq" id="WP_348718431.1">
    <property type="nucleotide sequence ID" value="NZ_CAXJIO010000015.1"/>
</dbReference>
<accession>A0ABM9PEW8</accession>
<dbReference type="EMBL" id="CAXJIO010000015">
    <property type="protein sequence ID" value="CAL2104166.1"/>
    <property type="molecule type" value="Genomic_DNA"/>
</dbReference>
<organism evidence="2 3">
    <name type="scientific">Tenacibaculum polynesiense</name>
    <dbReference type="NCBI Taxonomy" id="3137857"/>
    <lineage>
        <taxon>Bacteria</taxon>
        <taxon>Pseudomonadati</taxon>
        <taxon>Bacteroidota</taxon>
        <taxon>Flavobacteriia</taxon>
        <taxon>Flavobacteriales</taxon>
        <taxon>Flavobacteriaceae</taxon>
        <taxon>Tenacibaculum</taxon>
    </lineage>
</organism>
<name>A0ABM9PEW8_9FLAO</name>
<sequence>MMKMDKNKIVFAGLILCVVLFIGSYYAINFSGEEETTIENNQIPVPKLEDEQKEYKSKLEALDDLKEVRQTNAPSIYDEQLLDSTGVYDSNLLEKEKKRMIDSIYNQGKINYTNASYRKPKLPTKPIIKIKKDTVSKIEKQETAVEAKELGLEHQLFFASSPVKNEIVMNQNTDSEIFVRVDGKQTVRQNFRLQMRLMKDATINGKHLLKNSSIYGFVKFQPNRTIISIEHINHQPVKLTAHDYQDGSEGIYIENSFRAEVRQQLIGDAINDVNVPGIPQVSGIKKLFQRNNRNVRVTIADNYQLILKISKR</sequence>